<dbReference type="SUPFAM" id="SSF47413">
    <property type="entry name" value="lambda repressor-like DNA-binding domains"/>
    <property type="match status" value="1"/>
</dbReference>
<dbReference type="Gene3D" id="1.10.260.40">
    <property type="entry name" value="lambda repressor-like DNA-binding domains"/>
    <property type="match status" value="1"/>
</dbReference>
<evidence type="ECO:0000259" key="1">
    <source>
        <dbReference type="PROSITE" id="PS50943"/>
    </source>
</evidence>
<dbReference type="InterPro" id="IPR001387">
    <property type="entry name" value="Cro/C1-type_HTH"/>
</dbReference>
<dbReference type="Pfam" id="PF19054">
    <property type="entry name" value="DUF5753"/>
    <property type="match status" value="1"/>
</dbReference>
<dbReference type="Proteomes" id="UP000199501">
    <property type="component" value="Unassembled WGS sequence"/>
</dbReference>
<feature type="domain" description="HTH cro/C1-type" evidence="1">
    <location>
        <begin position="19"/>
        <end position="73"/>
    </location>
</feature>
<dbReference type="STRING" id="1271860.SAMN05216174_106361"/>
<dbReference type="PROSITE" id="PS50943">
    <property type="entry name" value="HTH_CROC1"/>
    <property type="match status" value="1"/>
</dbReference>
<sequence>MRVPPGRPTIRSRQVAGELRRLRKQAGFTTGQVGAQLGLSQAKVSRVETGSSGLRVNDVAAMLGLYRVPEPRQAEILDLVRRAAEPDWVQVHGRGLPEQWQTLIDWESKAVALRSNHAWLVPGLLQTADFARAALRDTAPAALSESELDALVAARLARQAILSRDSPPTVHALLGEMALKVPVGGPGVLAGQLRHLLEVVRKPHVVVRVVPLSAGAHPGLDGAFLLMEFHRDPPLVYTEHRTKSLFLDDDAAVAAHRAAWDRVAERALPQAESVRLIADLADRNG</sequence>
<name>A0A1G6RIQ6_9PSEU</name>
<keyword evidence="3" id="KW-1185">Reference proteome</keyword>
<dbReference type="Pfam" id="PF13560">
    <property type="entry name" value="HTH_31"/>
    <property type="match status" value="1"/>
</dbReference>
<evidence type="ECO:0000313" key="3">
    <source>
        <dbReference type="Proteomes" id="UP000199501"/>
    </source>
</evidence>
<dbReference type="CDD" id="cd00093">
    <property type="entry name" value="HTH_XRE"/>
    <property type="match status" value="1"/>
</dbReference>
<protein>
    <submittedName>
        <fullName evidence="2">Helix-turn-helix domain-containing protein</fullName>
    </submittedName>
</protein>
<organism evidence="2 3">
    <name type="scientific">Actinokineospora iranica</name>
    <dbReference type="NCBI Taxonomy" id="1271860"/>
    <lineage>
        <taxon>Bacteria</taxon>
        <taxon>Bacillati</taxon>
        <taxon>Actinomycetota</taxon>
        <taxon>Actinomycetes</taxon>
        <taxon>Pseudonocardiales</taxon>
        <taxon>Pseudonocardiaceae</taxon>
        <taxon>Actinokineospora</taxon>
    </lineage>
</organism>
<proteinExistence type="predicted"/>
<dbReference type="InterPro" id="IPR043917">
    <property type="entry name" value="DUF5753"/>
</dbReference>
<gene>
    <name evidence="2" type="ORF">SAMN05216174_106361</name>
</gene>
<evidence type="ECO:0000313" key="2">
    <source>
        <dbReference type="EMBL" id="SDD04254.1"/>
    </source>
</evidence>
<reference evidence="3" key="1">
    <citation type="submission" date="2016-10" db="EMBL/GenBank/DDBJ databases">
        <authorList>
            <person name="Varghese N."/>
            <person name="Submissions S."/>
        </authorList>
    </citation>
    <scope>NUCLEOTIDE SEQUENCE [LARGE SCALE GENOMIC DNA]</scope>
    <source>
        <strain evidence="3">IBRC-M 10403</strain>
    </source>
</reference>
<accession>A0A1G6RIQ6</accession>
<dbReference type="SMART" id="SM00530">
    <property type="entry name" value="HTH_XRE"/>
    <property type="match status" value="1"/>
</dbReference>
<dbReference type="GO" id="GO:0003677">
    <property type="term" value="F:DNA binding"/>
    <property type="evidence" value="ECO:0007669"/>
    <property type="project" value="InterPro"/>
</dbReference>
<dbReference type="EMBL" id="FMZZ01000006">
    <property type="protein sequence ID" value="SDD04254.1"/>
    <property type="molecule type" value="Genomic_DNA"/>
</dbReference>
<dbReference type="AlphaFoldDB" id="A0A1G6RIQ6"/>
<dbReference type="InterPro" id="IPR010982">
    <property type="entry name" value="Lambda_DNA-bd_dom_sf"/>
</dbReference>